<feature type="region of interest" description="Disordered" evidence="1">
    <location>
        <begin position="347"/>
        <end position="376"/>
    </location>
</feature>
<sequence length="376" mass="41863">MDVVEVLDALAYHEKQVAYHQAQGLWILADYALACEGEEFFDAEIAAAMHWTSAWTSHQIALALDLASKLPRTLDALEKGEIDLYKARVLHDSTMPLSADLAAQVEERVLARAEGRTGAQVRRLASRVVMRVDPDGHRDRAETRKAQRCTGVDPQADQMARLWAYLPLERAAACYDRVDTIARSVYTAEDPRTLDQVRADVVADLLLATPDKTSAVKVELYVTVSAATLMGLSEQPGELAGYGPITADLARELAADATWRRLLTDPVTGEALEFGTSTYRPPAKLRRFVWVRDRTCRFPGCMRPAHKSELDHTVPFPQGPTSEANLGAFCGYHHKVKHRTAWEVGQPTPGRFQFRSPAGKTYRREPEPVFDDPPPF</sequence>
<feature type="domain" description="HNH nuclease" evidence="2">
    <location>
        <begin position="284"/>
        <end position="335"/>
    </location>
</feature>
<evidence type="ECO:0000313" key="3">
    <source>
        <dbReference type="EMBL" id="GGU33104.1"/>
    </source>
</evidence>
<dbReference type="SMART" id="SM00507">
    <property type="entry name" value="HNHc"/>
    <property type="match status" value="1"/>
</dbReference>
<dbReference type="EMBL" id="BMRE01000008">
    <property type="protein sequence ID" value="GGU33104.1"/>
    <property type="molecule type" value="Genomic_DNA"/>
</dbReference>
<dbReference type="CDD" id="cd00085">
    <property type="entry name" value="HNHc"/>
    <property type="match status" value="1"/>
</dbReference>
<comment type="caution">
    <text evidence="3">The sequence shown here is derived from an EMBL/GenBank/DDBJ whole genome shotgun (WGS) entry which is preliminary data.</text>
</comment>
<proteinExistence type="predicted"/>
<accession>A0ABQ2UJ57</accession>
<name>A0ABQ2UJ57_9PSEU</name>
<dbReference type="InterPro" id="IPR003870">
    <property type="entry name" value="DUF222"/>
</dbReference>
<dbReference type="Pfam" id="PF02720">
    <property type="entry name" value="DUF222"/>
    <property type="match status" value="1"/>
</dbReference>
<protein>
    <recommendedName>
        <fullName evidence="2">HNH nuclease domain-containing protein</fullName>
    </recommendedName>
</protein>
<gene>
    <name evidence="3" type="ORF">GCM10010178_26810</name>
</gene>
<organism evidence="3 4">
    <name type="scientific">Lentzea flava</name>
    <dbReference type="NCBI Taxonomy" id="103732"/>
    <lineage>
        <taxon>Bacteria</taxon>
        <taxon>Bacillati</taxon>
        <taxon>Actinomycetota</taxon>
        <taxon>Actinomycetes</taxon>
        <taxon>Pseudonocardiales</taxon>
        <taxon>Pseudonocardiaceae</taxon>
        <taxon>Lentzea</taxon>
    </lineage>
</organism>
<dbReference type="Proteomes" id="UP000649573">
    <property type="component" value="Unassembled WGS sequence"/>
</dbReference>
<reference evidence="4" key="1">
    <citation type="journal article" date="2019" name="Int. J. Syst. Evol. Microbiol.">
        <title>The Global Catalogue of Microorganisms (GCM) 10K type strain sequencing project: providing services to taxonomists for standard genome sequencing and annotation.</title>
        <authorList>
            <consortium name="The Broad Institute Genomics Platform"/>
            <consortium name="The Broad Institute Genome Sequencing Center for Infectious Disease"/>
            <person name="Wu L."/>
            <person name="Ma J."/>
        </authorList>
    </citation>
    <scope>NUCLEOTIDE SEQUENCE [LARGE SCALE GENOMIC DNA]</scope>
    <source>
        <strain evidence="4">JCM 3296</strain>
    </source>
</reference>
<dbReference type="InterPro" id="IPR003615">
    <property type="entry name" value="HNH_nuc"/>
</dbReference>
<evidence type="ECO:0000259" key="2">
    <source>
        <dbReference type="SMART" id="SM00507"/>
    </source>
</evidence>
<keyword evidence="4" id="KW-1185">Reference proteome</keyword>
<dbReference type="RefSeq" id="WP_189253951.1">
    <property type="nucleotide sequence ID" value="NZ_BMRE01000008.1"/>
</dbReference>
<evidence type="ECO:0000256" key="1">
    <source>
        <dbReference type="SAM" id="MobiDB-lite"/>
    </source>
</evidence>
<evidence type="ECO:0000313" key="4">
    <source>
        <dbReference type="Proteomes" id="UP000649573"/>
    </source>
</evidence>